<name>A0ABZ2CEG9_9BACI</name>
<gene>
    <name evidence="1" type="ORF">R4Z09_03790</name>
</gene>
<dbReference type="Proteomes" id="UP001357223">
    <property type="component" value="Chromosome"/>
</dbReference>
<dbReference type="EMBL" id="CP137640">
    <property type="protein sequence ID" value="WVX82151.1"/>
    <property type="molecule type" value="Genomic_DNA"/>
</dbReference>
<sequence>MSTDKSENYEFFDCRMKKMKSYDLKGMQFDNQREWGVGRRLNFPSTSCRGV</sequence>
<organism evidence="1 2">
    <name type="scientific">Niallia oryzisoli</name>
    <dbReference type="NCBI Taxonomy" id="1737571"/>
    <lineage>
        <taxon>Bacteria</taxon>
        <taxon>Bacillati</taxon>
        <taxon>Bacillota</taxon>
        <taxon>Bacilli</taxon>
        <taxon>Bacillales</taxon>
        <taxon>Bacillaceae</taxon>
        <taxon>Niallia</taxon>
    </lineage>
</organism>
<evidence type="ECO:0000313" key="2">
    <source>
        <dbReference type="Proteomes" id="UP001357223"/>
    </source>
</evidence>
<evidence type="ECO:0000313" key="1">
    <source>
        <dbReference type="EMBL" id="WVX82151.1"/>
    </source>
</evidence>
<accession>A0ABZ2CEG9</accession>
<dbReference type="RefSeq" id="WP_338451055.1">
    <property type="nucleotide sequence ID" value="NZ_CP137640.1"/>
</dbReference>
<protein>
    <submittedName>
        <fullName evidence="1">Uncharacterized protein</fullName>
    </submittedName>
</protein>
<proteinExistence type="predicted"/>
<keyword evidence="2" id="KW-1185">Reference proteome</keyword>
<reference evidence="1 2" key="1">
    <citation type="submission" date="2023-10" db="EMBL/GenBank/DDBJ databases">
        <title>Niallia locisalis sp.nov. isolated from a salt pond sample.</title>
        <authorList>
            <person name="Li X.-J."/>
            <person name="Dong L."/>
        </authorList>
    </citation>
    <scope>NUCLEOTIDE SEQUENCE [LARGE SCALE GENOMIC DNA]</scope>
    <source>
        <strain evidence="1 2">DSM 29761</strain>
    </source>
</reference>